<dbReference type="Gene3D" id="3.30.70.1560">
    <property type="entry name" value="Alpha-L RNA-binding motif"/>
    <property type="match status" value="1"/>
</dbReference>
<dbReference type="RefSeq" id="WP_324717837.1">
    <property type="nucleotide sequence ID" value="NZ_CP141615.1"/>
</dbReference>
<dbReference type="InterPro" id="IPR002942">
    <property type="entry name" value="S4_RNA-bd"/>
</dbReference>
<evidence type="ECO:0000256" key="4">
    <source>
        <dbReference type="RuleBase" id="RU003887"/>
    </source>
</evidence>
<dbReference type="PROSITE" id="PS01149">
    <property type="entry name" value="PSI_RSU"/>
    <property type="match status" value="1"/>
</dbReference>
<dbReference type="Gene3D" id="3.30.70.580">
    <property type="entry name" value="Pseudouridine synthase I, catalytic domain, N-terminal subdomain"/>
    <property type="match status" value="1"/>
</dbReference>
<dbReference type="CDD" id="cd00165">
    <property type="entry name" value="S4"/>
    <property type="match status" value="1"/>
</dbReference>
<dbReference type="PANTHER" id="PTHR47683:SF2">
    <property type="entry name" value="RNA-BINDING S4 DOMAIN-CONTAINING PROTEIN"/>
    <property type="match status" value="1"/>
</dbReference>
<dbReference type="InterPro" id="IPR006145">
    <property type="entry name" value="PsdUridine_synth_RsuA/RluA"/>
</dbReference>
<comment type="similarity">
    <text evidence="1 4">Belongs to the pseudouridine synthase RsuA family.</text>
</comment>
<evidence type="ECO:0000256" key="2">
    <source>
        <dbReference type="ARBA" id="ARBA00023235"/>
    </source>
</evidence>
<dbReference type="Proteomes" id="UP001332192">
    <property type="component" value="Chromosome"/>
</dbReference>
<dbReference type="InterPro" id="IPR036986">
    <property type="entry name" value="S4_RNA-bd_sf"/>
</dbReference>
<dbReference type="Pfam" id="PF01479">
    <property type="entry name" value="S4"/>
    <property type="match status" value="1"/>
</dbReference>
<feature type="domain" description="RNA-binding S4" evidence="5">
    <location>
        <begin position="6"/>
        <end position="64"/>
    </location>
</feature>
<dbReference type="SUPFAM" id="SSF55174">
    <property type="entry name" value="Alpha-L RNA-binding motif"/>
    <property type="match status" value="1"/>
</dbReference>
<evidence type="ECO:0000313" key="7">
    <source>
        <dbReference type="Proteomes" id="UP001332192"/>
    </source>
</evidence>
<dbReference type="CDD" id="cd02870">
    <property type="entry name" value="PseudoU_synth_RsuA_like"/>
    <property type="match status" value="1"/>
</dbReference>
<keyword evidence="2 4" id="KW-0413">Isomerase</keyword>
<dbReference type="InterPro" id="IPR050343">
    <property type="entry name" value="RsuA_PseudoU_synthase"/>
</dbReference>
<dbReference type="Pfam" id="PF00849">
    <property type="entry name" value="PseudoU_synth_2"/>
    <property type="match status" value="1"/>
</dbReference>
<dbReference type="EMBL" id="CP141615">
    <property type="protein sequence ID" value="WRP18564.1"/>
    <property type="molecule type" value="Genomic_DNA"/>
</dbReference>
<evidence type="ECO:0000313" key="6">
    <source>
        <dbReference type="EMBL" id="WRP18564.1"/>
    </source>
</evidence>
<dbReference type="Gene3D" id="3.10.290.10">
    <property type="entry name" value="RNA-binding S4 domain"/>
    <property type="match status" value="1"/>
</dbReference>
<dbReference type="InterPro" id="IPR018496">
    <property type="entry name" value="PsdUridine_synth_RsuA/RluB_CS"/>
</dbReference>
<dbReference type="InterPro" id="IPR020094">
    <property type="entry name" value="TruA/RsuA/RluB/E/F_N"/>
</dbReference>
<keyword evidence="7" id="KW-1185">Reference proteome</keyword>
<evidence type="ECO:0000259" key="5">
    <source>
        <dbReference type="SMART" id="SM00363"/>
    </source>
</evidence>
<dbReference type="InterPro" id="IPR042092">
    <property type="entry name" value="PsdUridine_s_RsuA/RluB/E/F_cat"/>
</dbReference>
<proteinExistence type="inferred from homology"/>
<accession>A0ABZ1C0E4</accession>
<evidence type="ECO:0000256" key="1">
    <source>
        <dbReference type="ARBA" id="ARBA00008348"/>
    </source>
</evidence>
<dbReference type="SUPFAM" id="SSF55120">
    <property type="entry name" value="Pseudouridine synthase"/>
    <property type="match status" value="1"/>
</dbReference>
<name>A0ABZ1C0E4_9FIRM</name>
<sequence>MAGKPVRLHKYLAMAGVASRRAAEALIRQGRVSVNGEVVTAMGWAVDPDRDRVALDGREVRPLPPGRLVYIVLHKPRGVVSSARDERGRVTVVDWVLARGGPPIRLFPVGRLDFDSEGLVLLTNDGPLAHGLLHPSHHVPRTYRVLVQGAVDPPAVEALERGVRLEDGLTLPARVMVRKRGRAESLLDITLYEGRKRQVRRMCEAVGHPVLRLVRLSLGPVRLGRLAPGQWRYLSGEELSALRRAARLPDVRQGGRR</sequence>
<keyword evidence="3" id="KW-0694">RNA-binding</keyword>
<dbReference type="NCBIfam" id="TIGR00093">
    <property type="entry name" value="pseudouridine synthase"/>
    <property type="match status" value="1"/>
</dbReference>
<dbReference type="EC" id="5.4.99.-" evidence="4"/>
<dbReference type="GO" id="GO:0016853">
    <property type="term" value="F:isomerase activity"/>
    <property type="evidence" value="ECO:0007669"/>
    <property type="project" value="UniProtKB-KW"/>
</dbReference>
<organism evidence="6 7">
    <name type="scientific">Carboxydichorda subterranea</name>
    <dbReference type="NCBI Taxonomy" id="3109565"/>
    <lineage>
        <taxon>Bacteria</taxon>
        <taxon>Bacillati</taxon>
        <taxon>Bacillota</taxon>
        <taxon>Limnochordia</taxon>
        <taxon>Limnochordales</taxon>
        <taxon>Geochordaceae</taxon>
        <taxon>Carboxydichorda</taxon>
    </lineage>
</organism>
<evidence type="ECO:0000256" key="3">
    <source>
        <dbReference type="PROSITE-ProRule" id="PRU00182"/>
    </source>
</evidence>
<dbReference type="PROSITE" id="PS50889">
    <property type="entry name" value="S4"/>
    <property type="match status" value="1"/>
</dbReference>
<dbReference type="InterPro" id="IPR020103">
    <property type="entry name" value="PsdUridine_synth_cat_dom_sf"/>
</dbReference>
<dbReference type="SMART" id="SM00363">
    <property type="entry name" value="S4"/>
    <property type="match status" value="1"/>
</dbReference>
<protein>
    <recommendedName>
        <fullName evidence="4">Pseudouridine synthase</fullName>
        <ecNumber evidence="4">5.4.99.-</ecNumber>
    </recommendedName>
</protein>
<gene>
    <name evidence="6" type="ORF">U7230_06065</name>
</gene>
<dbReference type="InterPro" id="IPR000748">
    <property type="entry name" value="PsdUridine_synth_RsuA/RluB/E/F"/>
</dbReference>
<reference evidence="6 7" key="1">
    <citation type="journal article" date="2024" name="Front. Microbiol.">
        <title>Novel thermophilic genera Geochorda gen. nov. and Carboxydochorda gen. nov. from the deep terrestrial subsurface reveal the ecophysiological diversity in the class Limnochordia.</title>
        <authorList>
            <person name="Karnachuk O.V."/>
            <person name="Lukina A.P."/>
            <person name="Avakyan M.R."/>
            <person name="Kadnikov V.V."/>
            <person name="Begmatov S."/>
            <person name="Beletsky A.V."/>
            <person name="Vlasova K.G."/>
            <person name="Novikov A.A."/>
            <person name="Shcherbakova V.A."/>
            <person name="Mardanov A.V."/>
            <person name="Ravin N.V."/>
        </authorList>
    </citation>
    <scope>NUCLEOTIDE SEQUENCE [LARGE SCALE GENOMIC DNA]</scope>
    <source>
        <strain evidence="6 7">L945</strain>
    </source>
</reference>
<dbReference type="PANTHER" id="PTHR47683">
    <property type="entry name" value="PSEUDOURIDINE SYNTHASE FAMILY PROTEIN-RELATED"/>
    <property type="match status" value="1"/>
</dbReference>